<gene>
    <name evidence="8" type="ORF">AWH48_04420</name>
</gene>
<dbReference type="InterPro" id="IPR007816">
    <property type="entry name" value="ResB-like_domain"/>
</dbReference>
<dbReference type="EMBL" id="LQWZ01000023">
    <property type="protein sequence ID" value="OAH55927.1"/>
    <property type="molecule type" value="Genomic_DNA"/>
</dbReference>
<keyword evidence="5 6" id="KW-0472">Membrane</keyword>
<feature type="transmembrane region" description="Helical" evidence="6">
    <location>
        <begin position="213"/>
        <end position="231"/>
    </location>
</feature>
<comment type="subcellular location">
    <subcellularLocation>
        <location evidence="1">Membrane</location>
        <topology evidence="1">Multi-pass membrane protein</topology>
    </subcellularLocation>
</comment>
<keyword evidence="2 6" id="KW-0812">Transmembrane</keyword>
<evidence type="ECO:0000256" key="1">
    <source>
        <dbReference type="ARBA" id="ARBA00004141"/>
    </source>
</evidence>
<evidence type="ECO:0000256" key="4">
    <source>
        <dbReference type="ARBA" id="ARBA00022989"/>
    </source>
</evidence>
<feature type="transmembrane region" description="Helical" evidence="6">
    <location>
        <begin position="124"/>
        <end position="146"/>
    </location>
</feature>
<reference evidence="8 9" key="1">
    <citation type="submission" date="2016-01" db="EMBL/GenBank/DDBJ databases">
        <title>Investigation of taxonomic status of Bacillus aminovorans.</title>
        <authorList>
            <person name="Verma A."/>
            <person name="Pal Y."/>
            <person name="Krishnamurthi S."/>
        </authorList>
    </citation>
    <scope>NUCLEOTIDE SEQUENCE [LARGE SCALE GENOMIC DNA]</scope>
    <source>
        <strain evidence="8 9">DSM 4337</strain>
    </source>
</reference>
<feature type="transmembrane region" description="Helical" evidence="6">
    <location>
        <begin position="467"/>
        <end position="489"/>
    </location>
</feature>
<dbReference type="Proteomes" id="UP000077271">
    <property type="component" value="Unassembled WGS sequence"/>
</dbReference>
<evidence type="ECO:0000256" key="3">
    <source>
        <dbReference type="ARBA" id="ARBA00022748"/>
    </source>
</evidence>
<dbReference type="AlphaFoldDB" id="A0A177KS12"/>
<dbReference type="PANTHER" id="PTHR31566:SF0">
    <property type="entry name" value="CYTOCHROME C BIOGENESIS PROTEIN CCS1, CHLOROPLASTIC"/>
    <property type="match status" value="1"/>
</dbReference>
<dbReference type="PANTHER" id="PTHR31566">
    <property type="entry name" value="CYTOCHROME C BIOGENESIS PROTEIN CCS1, CHLOROPLASTIC"/>
    <property type="match status" value="1"/>
</dbReference>
<evidence type="ECO:0000313" key="8">
    <source>
        <dbReference type="EMBL" id="OAH55927.1"/>
    </source>
</evidence>
<evidence type="ECO:0000256" key="2">
    <source>
        <dbReference type="ARBA" id="ARBA00022692"/>
    </source>
</evidence>
<accession>A0A177KS12</accession>
<protein>
    <submittedName>
        <fullName evidence="8">Cytochrome C biogenesis protein</fullName>
    </submittedName>
</protein>
<dbReference type="GO" id="GO:0017004">
    <property type="term" value="P:cytochrome complex assembly"/>
    <property type="evidence" value="ECO:0007669"/>
    <property type="project" value="UniProtKB-KW"/>
</dbReference>
<dbReference type="InterPro" id="IPR023494">
    <property type="entry name" value="Cyt_c_bgen_Ccs1/CcsB/ResB"/>
</dbReference>
<evidence type="ECO:0000259" key="7">
    <source>
        <dbReference type="Pfam" id="PF05140"/>
    </source>
</evidence>
<feature type="transmembrane region" description="Helical" evidence="6">
    <location>
        <begin position="67"/>
        <end position="85"/>
    </location>
</feature>
<dbReference type="RefSeq" id="WP_018393821.1">
    <property type="nucleotide sequence ID" value="NZ_LQWZ01000023.1"/>
</dbReference>
<sequence>MGKVKCECGHVNPHGTILCESCGRALTEEAKKENLVDMRYEGSARRSQTYNKTIIDKVWNFFSSVKVGIWIIVLILVAASFGTILPQEFYIPSNVEPEVYYEDVYGWFGKIYYMIGFHDLYNSIWFSALIAALGVSLVICSLDRVIPLYRALKTQRVDRHESFMKKQRLFAEQTGSLQEADMEKVRAELKKKHYKIREKNGSLLAEKNRFSRWGPYVNHVGLILFLVGAMLRSVQGLYVDELLWIREGETLQIPGTDGEYYVKNDQFTLENYEEGEDPEVFNEAINRVGTVAKNYQTDAILYHDENNGLPGAKPELSEVKHDDIQVNEPMKFDNFAVYQTSFRQDEMKAMHFALTNKETGEEFGEVVVDLFDQQEMYDLGNGYKVELLGYYPDFDGFTEEGEPTSKSPLPNKPAFLFNMISPEKPDGEVSFVEIQNTMEPLGETTYKMAFKNLETRDVSALTIRKDLTLPILSIGGIIFMIGVIQGAYWNHRRIWIREKDGSIYTAGHTNKNWHGLKREIHTILEGTAVPEPEDRQTD</sequence>
<comment type="caution">
    <text evidence="8">The sequence shown here is derived from an EMBL/GenBank/DDBJ whole genome shotgun (WGS) entry which is preliminary data.</text>
</comment>
<keyword evidence="4 6" id="KW-1133">Transmembrane helix</keyword>
<dbReference type="GO" id="GO:0016020">
    <property type="term" value="C:membrane"/>
    <property type="evidence" value="ECO:0007669"/>
    <property type="project" value="UniProtKB-SubCell"/>
</dbReference>
<name>A0A177KS12_9BACI</name>
<keyword evidence="3" id="KW-0201">Cytochrome c-type biogenesis</keyword>
<dbReference type="Pfam" id="PF05140">
    <property type="entry name" value="ResB"/>
    <property type="match status" value="1"/>
</dbReference>
<feature type="domain" description="ResB-like" evidence="7">
    <location>
        <begin position="65"/>
        <end position="520"/>
    </location>
</feature>
<evidence type="ECO:0000256" key="5">
    <source>
        <dbReference type="ARBA" id="ARBA00023136"/>
    </source>
</evidence>
<dbReference type="OrthoDB" id="9770923at2"/>
<proteinExistence type="predicted"/>
<organism evidence="8 9">
    <name type="scientific">Domibacillus aminovorans</name>
    <dbReference type="NCBI Taxonomy" id="29332"/>
    <lineage>
        <taxon>Bacteria</taxon>
        <taxon>Bacillati</taxon>
        <taxon>Bacillota</taxon>
        <taxon>Bacilli</taxon>
        <taxon>Bacillales</taxon>
        <taxon>Bacillaceae</taxon>
        <taxon>Domibacillus</taxon>
    </lineage>
</organism>
<evidence type="ECO:0000256" key="6">
    <source>
        <dbReference type="SAM" id="Phobius"/>
    </source>
</evidence>
<evidence type="ECO:0000313" key="9">
    <source>
        <dbReference type="Proteomes" id="UP000077271"/>
    </source>
</evidence>